<dbReference type="InterPro" id="IPR001087">
    <property type="entry name" value="GDSL"/>
</dbReference>
<proteinExistence type="inferred from homology"/>
<evidence type="ECO:0000313" key="5">
    <source>
        <dbReference type="Proteomes" id="UP001586593"/>
    </source>
</evidence>
<dbReference type="PANTHER" id="PTHR43695:SF1">
    <property type="entry name" value="RHAMNOGALACTURONAN ACETYLESTERASE"/>
    <property type="match status" value="1"/>
</dbReference>
<dbReference type="PANTHER" id="PTHR43695">
    <property type="entry name" value="PUTATIVE (AFU_ORTHOLOGUE AFUA_2G17250)-RELATED"/>
    <property type="match status" value="1"/>
</dbReference>
<keyword evidence="5" id="KW-1185">Reference proteome</keyword>
<evidence type="ECO:0000313" key="4">
    <source>
        <dbReference type="EMBL" id="KAL1838798.1"/>
    </source>
</evidence>
<reference evidence="4 5" key="1">
    <citation type="journal article" date="2024" name="Commun. Biol.">
        <title>Comparative genomic analysis of thermophilic fungi reveals convergent evolutionary adaptations and gene losses.</title>
        <authorList>
            <person name="Steindorff A.S."/>
            <person name="Aguilar-Pontes M.V."/>
            <person name="Robinson A.J."/>
            <person name="Andreopoulos B."/>
            <person name="LaButti K."/>
            <person name="Kuo A."/>
            <person name="Mondo S."/>
            <person name="Riley R."/>
            <person name="Otillar R."/>
            <person name="Haridas S."/>
            <person name="Lipzen A."/>
            <person name="Grimwood J."/>
            <person name="Schmutz J."/>
            <person name="Clum A."/>
            <person name="Reid I.D."/>
            <person name="Moisan M.C."/>
            <person name="Butler G."/>
            <person name="Nguyen T.T.M."/>
            <person name="Dewar K."/>
            <person name="Conant G."/>
            <person name="Drula E."/>
            <person name="Henrissat B."/>
            <person name="Hansel C."/>
            <person name="Singer S."/>
            <person name="Hutchinson M.I."/>
            <person name="de Vries R.P."/>
            <person name="Natvig D.O."/>
            <person name="Powell A.J."/>
            <person name="Tsang A."/>
            <person name="Grigoriev I.V."/>
        </authorList>
    </citation>
    <scope>NUCLEOTIDE SEQUENCE [LARGE SCALE GENOMIC DNA]</scope>
    <source>
        <strain evidence="4 5">ATCC 24622</strain>
    </source>
</reference>
<keyword evidence="2" id="KW-0378">Hydrolase</keyword>
<evidence type="ECO:0008006" key="6">
    <source>
        <dbReference type="Google" id="ProtNLM"/>
    </source>
</evidence>
<comment type="caution">
    <text evidence="4">The sequence shown here is derived from an EMBL/GenBank/DDBJ whole genome shotgun (WGS) entry which is preliminary data.</text>
</comment>
<comment type="similarity">
    <text evidence="1">Belongs to the 'GDSL' lipolytic enzyme family.</text>
</comment>
<feature type="region of interest" description="Disordered" evidence="3">
    <location>
        <begin position="182"/>
        <end position="206"/>
    </location>
</feature>
<evidence type="ECO:0000256" key="3">
    <source>
        <dbReference type="SAM" id="MobiDB-lite"/>
    </source>
</evidence>
<dbReference type="SUPFAM" id="SSF52266">
    <property type="entry name" value="SGNH hydrolase"/>
    <property type="match status" value="1"/>
</dbReference>
<gene>
    <name evidence="4" type="ORF">VTK73DRAFT_4237</name>
</gene>
<protein>
    <recommendedName>
        <fullName evidence="6">Rhamnogalacturonan acetylesterase</fullName>
    </recommendedName>
</protein>
<dbReference type="Gene3D" id="3.40.50.1110">
    <property type="entry name" value="SGNH hydrolase"/>
    <property type="match status" value="1"/>
</dbReference>
<dbReference type="Pfam" id="PF00657">
    <property type="entry name" value="Lipase_GDSL"/>
    <property type="match status" value="1"/>
</dbReference>
<name>A0ABR3VAP8_9PEZI</name>
<dbReference type="InterPro" id="IPR037459">
    <property type="entry name" value="RhgT-like"/>
</dbReference>
<organism evidence="4 5">
    <name type="scientific">Phialemonium thermophilum</name>
    <dbReference type="NCBI Taxonomy" id="223376"/>
    <lineage>
        <taxon>Eukaryota</taxon>
        <taxon>Fungi</taxon>
        <taxon>Dikarya</taxon>
        <taxon>Ascomycota</taxon>
        <taxon>Pezizomycotina</taxon>
        <taxon>Sordariomycetes</taxon>
        <taxon>Sordariomycetidae</taxon>
        <taxon>Cephalothecales</taxon>
        <taxon>Cephalothecaceae</taxon>
        <taxon>Phialemonium</taxon>
    </lineage>
</organism>
<evidence type="ECO:0000256" key="1">
    <source>
        <dbReference type="ARBA" id="ARBA00008668"/>
    </source>
</evidence>
<accession>A0ABR3VAP8</accession>
<dbReference type="InterPro" id="IPR036514">
    <property type="entry name" value="SGNH_hydro_sf"/>
</dbReference>
<dbReference type="Proteomes" id="UP001586593">
    <property type="component" value="Unassembled WGS sequence"/>
</dbReference>
<sequence length="344" mass="36848">MADETHSKRLEALDLAELTCCGVLSGLWDYLPCMDPGPGREFWLVLHYVLTRVQDRLYCAWPDCGDFVPRMCLFAIPGPESRWHCVSCGGNSQPAGSVQFDQSTSAKASPTIYLAGDSTMAKLSGPINGWGEYLHYYVTVPVVNKAIAGRSARSFSEEGRFKEIETLLRPGDIVVVEFGHNDGGSPTSAADNGRSDCPGTGSETCRSGKTGDPVYTFSHYVEAAARSYLAAGAAGVVVSSQTPNNMWEGGRYNPAPSRFVAYAAAAAANVGEGASFVDHFQAVADMYLRLGSDATNALYPQDHTHTSPAGANLSAQAFAEAVQKDFNGTTPLKQYLKTDIPTVF</sequence>
<evidence type="ECO:0000256" key="2">
    <source>
        <dbReference type="ARBA" id="ARBA00022801"/>
    </source>
</evidence>
<dbReference type="EMBL" id="JAZHXJ010002423">
    <property type="protein sequence ID" value="KAL1838798.1"/>
    <property type="molecule type" value="Genomic_DNA"/>
</dbReference>